<evidence type="ECO:0000313" key="4">
    <source>
        <dbReference type="Proteomes" id="UP000253383"/>
    </source>
</evidence>
<dbReference type="RefSeq" id="WP_114405275.1">
    <property type="nucleotide sequence ID" value="NZ_QOWE01000005.1"/>
</dbReference>
<dbReference type="InterPro" id="IPR006860">
    <property type="entry name" value="FecR"/>
</dbReference>
<comment type="caution">
    <text evidence="3">The sequence shown here is derived from an EMBL/GenBank/DDBJ whole genome shotgun (WGS) entry which is preliminary data.</text>
</comment>
<dbReference type="PANTHER" id="PTHR30273:SF2">
    <property type="entry name" value="PROTEIN FECR"/>
    <property type="match status" value="1"/>
</dbReference>
<dbReference type="InterPro" id="IPR012373">
    <property type="entry name" value="Ferrdict_sens_TM"/>
</dbReference>
<keyword evidence="1" id="KW-0812">Transmembrane</keyword>
<dbReference type="Proteomes" id="UP000253383">
    <property type="component" value="Unassembled WGS sequence"/>
</dbReference>
<protein>
    <submittedName>
        <fullName evidence="3">Iron dicitrate transport regulator FecR</fullName>
    </submittedName>
</protein>
<dbReference type="Gene3D" id="2.60.120.1440">
    <property type="match status" value="1"/>
</dbReference>
<evidence type="ECO:0000259" key="2">
    <source>
        <dbReference type="Pfam" id="PF04773"/>
    </source>
</evidence>
<evidence type="ECO:0000313" key="3">
    <source>
        <dbReference type="EMBL" id="RCR70109.1"/>
    </source>
</evidence>
<feature type="domain" description="FecR protein" evidence="2">
    <location>
        <begin position="132"/>
        <end position="230"/>
    </location>
</feature>
<keyword evidence="1" id="KW-1133">Transmembrane helix</keyword>
<sequence length="280" mass="31775">MKHFSAYTAEELAADELFIRWVQHPDDAEVSAYWEGWLAHHPYKTEVVDFARELVRMASSPASRPMEGEEVMSLWGRIRSSIQEMPELQPLQPEIQSWVTNWYIFRWVSAAAGIVLFIGWVLWTQWSHAMETVRTPVGVAKTVKLPDGTLVKLIGNSQIRYARVWSEEVPRAVWLEGEAFFTVAQRYGSGEDSKFRVHTTTLTVEAQGTLFTVSQRKKGTRVDLSAGKIKLMRNDDPQIIEMKPGESVEIPAPTPVTVQNKTSYILSDTDLQSSSVIYSI</sequence>
<dbReference type="EMBL" id="QOWE01000005">
    <property type="protein sequence ID" value="RCR70109.1"/>
    <property type="molecule type" value="Genomic_DNA"/>
</dbReference>
<reference evidence="3 4" key="1">
    <citation type="submission" date="2018-07" db="EMBL/GenBank/DDBJ databases">
        <title>Genome analysis of Larkinella rosea.</title>
        <authorList>
            <person name="Zhou Z."/>
            <person name="Wang G."/>
        </authorList>
    </citation>
    <scope>NUCLEOTIDE SEQUENCE [LARGE SCALE GENOMIC DNA]</scope>
    <source>
        <strain evidence="4">zzj9</strain>
    </source>
</reference>
<dbReference type="GO" id="GO:0016989">
    <property type="term" value="F:sigma factor antagonist activity"/>
    <property type="evidence" value="ECO:0007669"/>
    <property type="project" value="TreeGrafter"/>
</dbReference>
<feature type="transmembrane region" description="Helical" evidence="1">
    <location>
        <begin position="104"/>
        <end position="123"/>
    </location>
</feature>
<gene>
    <name evidence="3" type="ORF">DUE52_07020</name>
</gene>
<dbReference type="AlphaFoldDB" id="A0A368JR04"/>
<name>A0A368JR04_9BACT</name>
<keyword evidence="4" id="KW-1185">Reference proteome</keyword>
<proteinExistence type="predicted"/>
<organism evidence="3 4">
    <name type="scientific">Larkinella punicea</name>
    <dbReference type="NCBI Taxonomy" id="2315727"/>
    <lineage>
        <taxon>Bacteria</taxon>
        <taxon>Pseudomonadati</taxon>
        <taxon>Bacteroidota</taxon>
        <taxon>Cytophagia</taxon>
        <taxon>Cytophagales</taxon>
        <taxon>Spirosomataceae</taxon>
        <taxon>Larkinella</taxon>
    </lineage>
</organism>
<dbReference type="OrthoDB" id="1523489at2"/>
<keyword evidence="1" id="KW-0472">Membrane</keyword>
<dbReference type="PANTHER" id="PTHR30273">
    <property type="entry name" value="PERIPLASMIC SIGNAL SENSOR AND SIGMA FACTOR ACTIVATOR FECR-RELATED"/>
    <property type="match status" value="1"/>
</dbReference>
<dbReference type="Pfam" id="PF04773">
    <property type="entry name" value="FecR"/>
    <property type="match status" value="1"/>
</dbReference>
<evidence type="ECO:0000256" key="1">
    <source>
        <dbReference type="SAM" id="Phobius"/>
    </source>
</evidence>
<accession>A0A368JR04</accession>